<accession>A0A9E7H7T2</accession>
<feature type="chain" id="PRO_5040097983" evidence="1">
    <location>
        <begin position="20"/>
        <end position="190"/>
    </location>
</feature>
<name>A0A9E7H7T2_9LILI</name>
<keyword evidence="3" id="KW-1185">Reference proteome</keyword>
<feature type="signal peptide" evidence="1">
    <location>
        <begin position="1"/>
        <end position="19"/>
    </location>
</feature>
<evidence type="ECO:0000313" key="3">
    <source>
        <dbReference type="Proteomes" id="UP001055439"/>
    </source>
</evidence>
<dbReference type="PANTHER" id="PTHR36040">
    <property type="entry name" value="OS04G0188500 PROTEIN"/>
    <property type="match status" value="1"/>
</dbReference>
<evidence type="ECO:0000256" key="1">
    <source>
        <dbReference type="SAM" id="SignalP"/>
    </source>
</evidence>
<dbReference type="OrthoDB" id="680258at2759"/>
<protein>
    <submittedName>
        <fullName evidence="2">Uncharacterized protein</fullName>
    </submittedName>
</protein>
<dbReference type="AlphaFoldDB" id="A0A9E7H7T2"/>
<organism evidence="2 3">
    <name type="scientific">Musa troglodytarum</name>
    <name type="common">fe'i banana</name>
    <dbReference type="NCBI Taxonomy" id="320322"/>
    <lineage>
        <taxon>Eukaryota</taxon>
        <taxon>Viridiplantae</taxon>
        <taxon>Streptophyta</taxon>
        <taxon>Embryophyta</taxon>
        <taxon>Tracheophyta</taxon>
        <taxon>Spermatophyta</taxon>
        <taxon>Magnoliopsida</taxon>
        <taxon>Liliopsida</taxon>
        <taxon>Zingiberales</taxon>
        <taxon>Musaceae</taxon>
        <taxon>Musa</taxon>
    </lineage>
</organism>
<dbReference type="EMBL" id="CP097510">
    <property type="protein sequence ID" value="URE28366.1"/>
    <property type="molecule type" value="Genomic_DNA"/>
</dbReference>
<dbReference type="EMBL" id="CP097510">
    <property type="protein sequence ID" value="URE28370.1"/>
    <property type="molecule type" value="Genomic_DNA"/>
</dbReference>
<evidence type="ECO:0000313" key="2">
    <source>
        <dbReference type="EMBL" id="URE28366.1"/>
    </source>
</evidence>
<gene>
    <name evidence="2" type="ORF">MUK42_18182</name>
</gene>
<sequence length="190" mass="20686">MKVVVVVVILLLGVLVTNSRSVMPRKALMEDDIHGGGHGDEGEQGVERFGYSDADTNNHHAIPRGQFNNWVNSPGFVPRNGGNSSQSLLRLPEISYLLRGGHEQATSASYYASVSTMHAWTPQYPVNHQPAVRTFVPLSEASSLVLGSRGRDEAGGDSLARSSGDELMLSDAKEGVDGRGKFWLLQYRHQ</sequence>
<reference evidence="2" key="1">
    <citation type="submission" date="2022-05" db="EMBL/GenBank/DDBJ databases">
        <title>The Musa troglodytarum L. genome provides insights into the mechanism of non-climacteric behaviour and enrichment of carotenoids.</title>
        <authorList>
            <person name="Wang J."/>
        </authorList>
    </citation>
    <scope>NUCLEOTIDE SEQUENCE</scope>
    <source>
        <tissue evidence="2">Leaf</tissue>
    </source>
</reference>
<keyword evidence="1" id="KW-0732">Signal</keyword>
<dbReference type="PANTHER" id="PTHR36040:SF5">
    <property type="entry name" value="TRANSMEMBRANE PROTEIN"/>
    <property type="match status" value="1"/>
</dbReference>
<dbReference type="Proteomes" id="UP001055439">
    <property type="component" value="Chromosome 8"/>
</dbReference>
<proteinExistence type="predicted"/>